<dbReference type="SUPFAM" id="SSF46689">
    <property type="entry name" value="Homeodomain-like"/>
    <property type="match status" value="1"/>
</dbReference>
<feature type="compositionally biased region" description="Basic and acidic residues" evidence="1">
    <location>
        <begin position="292"/>
        <end position="310"/>
    </location>
</feature>
<protein>
    <recommendedName>
        <fullName evidence="4">Myb-like domain-containing protein</fullName>
    </recommendedName>
</protein>
<keyword evidence="3" id="KW-1185">Reference proteome</keyword>
<proteinExistence type="predicted"/>
<feature type="region of interest" description="Disordered" evidence="1">
    <location>
        <begin position="91"/>
        <end position="435"/>
    </location>
</feature>
<dbReference type="GO" id="GO:0046982">
    <property type="term" value="F:protein heterodimerization activity"/>
    <property type="evidence" value="ECO:0007669"/>
    <property type="project" value="InterPro"/>
</dbReference>
<accession>A0A1E3BFK2</accession>
<name>A0A1E3BFK2_ASPCR</name>
<sequence>MEPPTKRPRLSIAPDPSQDPYTYPSPFSDPTADETENKPENEHDQVDIHAARAQNDQRLKTIFESIFEKYSRDFTDVGDEINLQTGEVVVDNGHLLGMEREDDTGGIEDGQRGGHEHEHEQDGDDYGESETETGTEQEEGGGDYDHGIWSFTRSQTGLRDHGNGNAWGWQGHGDDVDNDDNENDYDDDDDDRSSVDSLLDTAMSVDDPTNKEPTVEASHPLRRINHANNDTREPVDPIWRVPEITPKFSFSTPQPRPSNTKPTINYNPARSVSPPGARSLWAVPHPGRPRKTNTDVLKEKKAKKDVDLKPKTKTSPKKTTAPSTSKPKQFSSPAKKGDWSFAIHSQGSDSESDDPLQEDYQPSPTPKNALNIRGKSIGSVTPSRNQISTIDGHAADSKSQTPKPIATPKHLNDFPNNTPQQTTSTPSKTRRPMTPDDVRLIVTMRYVHKKQWKQILAHFPSRQVNHLTEWNKRHWTQRRVNPPQLSRPWSSEERDKLSAFKDRTGLSWSDIQKEFPGRSYAEIEFDLLRLWVGEEIWNESGEDQDGEAGRDRLDDLLDDSQQDNGSASAGASHRERVATGVSEEPSDKSGQVHSIDGEHDIPRPIESSKTTANADDSIGPRAHDTSQPEPYQDKSPSKKRSHSQSSPRKTLSTLFE</sequence>
<dbReference type="GO" id="GO:0005634">
    <property type="term" value="C:nucleus"/>
    <property type="evidence" value="ECO:0007669"/>
    <property type="project" value="InterPro"/>
</dbReference>
<dbReference type="AlphaFoldDB" id="A0A1E3BFK2"/>
<feature type="compositionally biased region" description="Basic and acidic residues" evidence="1">
    <location>
        <begin position="35"/>
        <end position="55"/>
    </location>
</feature>
<feature type="compositionally biased region" description="Low complexity" evidence="1">
    <location>
        <begin position="317"/>
        <end position="328"/>
    </location>
</feature>
<feature type="compositionally biased region" description="Basic and acidic residues" evidence="1">
    <location>
        <begin position="109"/>
        <end position="120"/>
    </location>
</feature>
<evidence type="ECO:0000256" key="1">
    <source>
        <dbReference type="SAM" id="MobiDB-lite"/>
    </source>
</evidence>
<dbReference type="Proteomes" id="UP000094569">
    <property type="component" value="Unassembled WGS sequence"/>
</dbReference>
<dbReference type="InterPro" id="IPR009057">
    <property type="entry name" value="Homeodomain-like_sf"/>
</dbReference>
<feature type="compositionally biased region" description="Acidic residues" evidence="1">
    <location>
        <begin position="121"/>
        <end position="142"/>
    </location>
</feature>
<gene>
    <name evidence="2" type="ORF">SI65_04736</name>
</gene>
<evidence type="ECO:0008006" key="4">
    <source>
        <dbReference type="Google" id="ProtNLM"/>
    </source>
</evidence>
<feature type="compositionally biased region" description="Low complexity" evidence="1">
    <location>
        <begin position="415"/>
        <end position="427"/>
    </location>
</feature>
<dbReference type="InterPro" id="IPR009072">
    <property type="entry name" value="Histone-fold"/>
</dbReference>
<feature type="region of interest" description="Disordered" evidence="1">
    <location>
        <begin position="1"/>
        <end position="55"/>
    </location>
</feature>
<dbReference type="InterPro" id="IPR018465">
    <property type="entry name" value="Scm3/HJURP"/>
</dbReference>
<organism evidence="2 3">
    <name type="scientific">Aspergillus cristatus</name>
    <name type="common">Chinese Fuzhuan brick tea-fermentation fungus</name>
    <name type="synonym">Eurotium cristatum</name>
    <dbReference type="NCBI Taxonomy" id="573508"/>
    <lineage>
        <taxon>Eukaryota</taxon>
        <taxon>Fungi</taxon>
        <taxon>Dikarya</taxon>
        <taxon>Ascomycota</taxon>
        <taxon>Pezizomycotina</taxon>
        <taxon>Eurotiomycetes</taxon>
        <taxon>Eurotiomycetidae</taxon>
        <taxon>Eurotiales</taxon>
        <taxon>Aspergillaceae</taxon>
        <taxon>Aspergillus</taxon>
        <taxon>Aspergillus subgen. Aspergillus</taxon>
    </lineage>
</organism>
<dbReference type="VEuPathDB" id="FungiDB:SI65_04736"/>
<feature type="compositionally biased region" description="Acidic residues" evidence="1">
    <location>
        <begin position="176"/>
        <end position="191"/>
    </location>
</feature>
<comment type="caution">
    <text evidence="2">The sequence shown here is derived from an EMBL/GenBank/DDBJ whole genome shotgun (WGS) entry which is preliminary data.</text>
</comment>
<feature type="region of interest" description="Disordered" evidence="1">
    <location>
        <begin position="540"/>
        <end position="656"/>
    </location>
</feature>
<dbReference type="Pfam" id="PF10384">
    <property type="entry name" value="Scm3"/>
    <property type="match status" value="1"/>
</dbReference>
<evidence type="ECO:0000313" key="3">
    <source>
        <dbReference type="Proteomes" id="UP000094569"/>
    </source>
</evidence>
<dbReference type="Gene3D" id="1.10.20.10">
    <property type="entry name" value="Histone, subunit A"/>
    <property type="match status" value="1"/>
</dbReference>
<feature type="compositionally biased region" description="Polar residues" evidence="1">
    <location>
        <begin position="378"/>
        <end position="389"/>
    </location>
</feature>
<dbReference type="PANTHER" id="PTHR15992">
    <property type="entry name" value="HOLLIDAY JUNCTION RECOGNITION PROTEIN"/>
    <property type="match status" value="1"/>
</dbReference>
<feature type="compositionally biased region" description="Polar residues" evidence="1">
    <location>
        <begin position="248"/>
        <end position="270"/>
    </location>
</feature>
<feature type="compositionally biased region" description="Basic and acidic residues" evidence="1">
    <location>
        <begin position="621"/>
        <end position="636"/>
    </location>
</feature>
<dbReference type="GO" id="GO:0042393">
    <property type="term" value="F:histone binding"/>
    <property type="evidence" value="ECO:0007669"/>
    <property type="project" value="InterPro"/>
</dbReference>
<reference evidence="2 3" key="1">
    <citation type="journal article" date="2016" name="BMC Genomics">
        <title>Comparative genomic and transcriptomic analyses of the Fuzhuan brick tea-fermentation fungus Aspergillus cristatus.</title>
        <authorList>
            <person name="Ge Y."/>
            <person name="Wang Y."/>
            <person name="Liu Y."/>
            <person name="Tan Y."/>
            <person name="Ren X."/>
            <person name="Zhang X."/>
            <person name="Hyde K.D."/>
            <person name="Liu Y."/>
            <person name="Liu Z."/>
        </authorList>
    </citation>
    <scope>NUCLEOTIDE SEQUENCE [LARGE SCALE GENOMIC DNA]</scope>
    <source>
        <strain evidence="2 3">GZAAS20.1005</strain>
    </source>
</reference>
<dbReference type="STRING" id="573508.A0A1E3BFK2"/>
<evidence type="ECO:0000313" key="2">
    <source>
        <dbReference type="EMBL" id="ODM19750.1"/>
    </source>
</evidence>
<dbReference type="PANTHER" id="PTHR15992:SF5">
    <property type="entry name" value="HOLLIDAY JUNCTION RECOGNITION PROTEIN"/>
    <property type="match status" value="1"/>
</dbReference>
<dbReference type="OrthoDB" id="2420608at2759"/>
<dbReference type="EMBL" id="JXNT01000004">
    <property type="protein sequence ID" value="ODM19750.1"/>
    <property type="molecule type" value="Genomic_DNA"/>
</dbReference>